<keyword evidence="2" id="KW-1185">Reference proteome</keyword>
<accession>A0AAP0KCE3</accession>
<dbReference type="Proteomes" id="UP001420932">
    <property type="component" value="Unassembled WGS sequence"/>
</dbReference>
<reference evidence="1 2" key="1">
    <citation type="submission" date="2024-01" db="EMBL/GenBank/DDBJ databases">
        <title>Genome assemblies of Stephania.</title>
        <authorList>
            <person name="Yang L."/>
        </authorList>
    </citation>
    <scope>NUCLEOTIDE SEQUENCE [LARGE SCALE GENOMIC DNA]</scope>
    <source>
        <strain evidence="1">YNDBR</strain>
        <tissue evidence="1">Leaf</tissue>
    </source>
</reference>
<name>A0AAP0KCE3_9MAGN</name>
<evidence type="ECO:0000313" key="2">
    <source>
        <dbReference type="Proteomes" id="UP001420932"/>
    </source>
</evidence>
<protein>
    <submittedName>
        <fullName evidence="1">Uncharacterized protein</fullName>
    </submittedName>
</protein>
<gene>
    <name evidence="1" type="ORF">Syun_008352</name>
</gene>
<dbReference type="AlphaFoldDB" id="A0AAP0KCE3"/>
<sequence length="62" mass="6726">MSLDRRIMSVADATAAIVFVSWLGKMFALRGTSILTLFISSSATTTTMHHIDILDNLLKKGG</sequence>
<evidence type="ECO:0000313" key="1">
    <source>
        <dbReference type="EMBL" id="KAK9150043.1"/>
    </source>
</evidence>
<organism evidence="1 2">
    <name type="scientific">Stephania yunnanensis</name>
    <dbReference type="NCBI Taxonomy" id="152371"/>
    <lineage>
        <taxon>Eukaryota</taxon>
        <taxon>Viridiplantae</taxon>
        <taxon>Streptophyta</taxon>
        <taxon>Embryophyta</taxon>
        <taxon>Tracheophyta</taxon>
        <taxon>Spermatophyta</taxon>
        <taxon>Magnoliopsida</taxon>
        <taxon>Ranunculales</taxon>
        <taxon>Menispermaceae</taxon>
        <taxon>Menispermoideae</taxon>
        <taxon>Cissampelideae</taxon>
        <taxon>Stephania</taxon>
    </lineage>
</organism>
<dbReference type="EMBL" id="JBBNAF010000004">
    <property type="protein sequence ID" value="KAK9150043.1"/>
    <property type="molecule type" value="Genomic_DNA"/>
</dbReference>
<proteinExistence type="predicted"/>
<comment type="caution">
    <text evidence="1">The sequence shown here is derived from an EMBL/GenBank/DDBJ whole genome shotgun (WGS) entry which is preliminary data.</text>
</comment>